<reference evidence="4" key="1">
    <citation type="journal article" date="2023" name="Science">
        <title>Elucidation of the pathway for biosynthesis of saponin adjuvants from the soapbark tree.</title>
        <authorList>
            <person name="Reed J."/>
            <person name="Orme A."/>
            <person name="El-Demerdash A."/>
            <person name="Owen C."/>
            <person name="Martin L.B.B."/>
            <person name="Misra R.C."/>
            <person name="Kikuchi S."/>
            <person name="Rejzek M."/>
            <person name="Martin A.C."/>
            <person name="Harkess A."/>
            <person name="Leebens-Mack J."/>
            <person name="Louveau T."/>
            <person name="Stephenson M.J."/>
            <person name="Osbourn A."/>
        </authorList>
    </citation>
    <scope>NUCLEOTIDE SEQUENCE</scope>
    <source>
        <strain evidence="4">S10</strain>
    </source>
</reference>
<dbReference type="Gene3D" id="3.30.420.10">
    <property type="entry name" value="Ribonuclease H-like superfamily/Ribonuclease H"/>
    <property type="match status" value="1"/>
</dbReference>
<keyword evidence="1" id="KW-0378">Hydrolase</keyword>
<feature type="region of interest" description="Disordered" evidence="2">
    <location>
        <begin position="76"/>
        <end position="110"/>
    </location>
</feature>
<dbReference type="PROSITE" id="PS50994">
    <property type="entry name" value="INTEGRASE"/>
    <property type="match status" value="1"/>
</dbReference>
<dbReference type="PANTHER" id="PTHR42648">
    <property type="entry name" value="TRANSPOSASE, PUTATIVE-RELATED"/>
    <property type="match status" value="1"/>
</dbReference>
<dbReference type="GO" id="GO:0008233">
    <property type="term" value="F:peptidase activity"/>
    <property type="evidence" value="ECO:0007669"/>
    <property type="project" value="UniProtKB-KW"/>
</dbReference>
<evidence type="ECO:0000256" key="1">
    <source>
        <dbReference type="ARBA" id="ARBA00022670"/>
    </source>
</evidence>
<accession>A0AAD7Q6W2</accession>
<organism evidence="4 5">
    <name type="scientific">Quillaja saponaria</name>
    <name type="common">Soap bark tree</name>
    <dbReference type="NCBI Taxonomy" id="32244"/>
    <lineage>
        <taxon>Eukaryota</taxon>
        <taxon>Viridiplantae</taxon>
        <taxon>Streptophyta</taxon>
        <taxon>Embryophyta</taxon>
        <taxon>Tracheophyta</taxon>
        <taxon>Spermatophyta</taxon>
        <taxon>Magnoliopsida</taxon>
        <taxon>eudicotyledons</taxon>
        <taxon>Gunneridae</taxon>
        <taxon>Pentapetalae</taxon>
        <taxon>rosids</taxon>
        <taxon>fabids</taxon>
        <taxon>Fabales</taxon>
        <taxon>Quillajaceae</taxon>
        <taxon>Quillaja</taxon>
    </lineage>
</organism>
<dbReference type="Pfam" id="PF13976">
    <property type="entry name" value="gag_pre-integrs"/>
    <property type="match status" value="1"/>
</dbReference>
<dbReference type="KEGG" id="qsa:O6P43_005807"/>
<proteinExistence type="predicted"/>
<dbReference type="InterPro" id="IPR036397">
    <property type="entry name" value="RNaseH_sf"/>
</dbReference>
<dbReference type="GO" id="GO:0015074">
    <property type="term" value="P:DNA integration"/>
    <property type="evidence" value="ECO:0007669"/>
    <property type="project" value="InterPro"/>
</dbReference>
<gene>
    <name evidence="4" type="ORF">O6P43_005807</name>
</gene>
<evidence type="ECO:0000313" key="5">
    <source>
        <dbReference type="Proteomes" id="UP001163823"/>
    </source>
</evidence>
<dbReference type="InterPro" id="IPR001584">
    <property type="entry name" value="Integrase_cat-core"/>
</dbReference>
<dbReference type="GO" id="GO:0006508">
    <property type="term" value="P:proteolysis"/>
    <property type="evidence" value="ECO:0007669"/>
    <property type="project" value="UniProtKB-KW"/>
</dbReference>
<feature type="domain" description="Integrase catalytic" evidence="3">
    <location>
        <begin position="333"/>
        <end position="451"/>
    </location>
</feature>
<dbReference type="PANTHER" id="PTHR42648:SF28">
    <property type="entry name" value="TRANSPOSON-ENCODED PROTEIN WITH RIBONUCLEASE H-LIKE AND RETROVIRUS ZINC FINGER-LIKE DOMAINS"/>
    <property type="match status" value="1"/>
</dbReference>
<name>A0AAD7Q6W2_QUISA</name>
<feature type="region of interest" description="Disordered" evidence="2">
    <location>
        <begin position="589"/>
        <end position="615"/>
    </location>
</feature>
<evidence type="ECO:0000259" key="3">
    <source>
        <dbReference type="PROSITE" id="PS50994"/>
    </source>
</evidence>
<comment type="caution">
    <text evidence="4">The sequence shown here is derived from an EMBL/GenBank/DDBJ whole genome shotgun (WGS) entry which is preliminary data.</text>
</comment>
<dbReference type="Pfam" id="PF22936">
    <property type="entry name" value="Pol_BBD"/>
    <property type="match status" value="1"/>
</dbReference>
<dbReference type="InterPro" id="IPR025724">
    <property type="entry name" value="GAG-pre-integrase_dom"/>
</dbReference>
<dbReference type="SUPFAM" id="SSF53098">
    <property type="entry name" value="Ribonuclease H-like"/>
    <property type="match status" value="1"/>
</dbReference>
<dbReference type="InterPro" id="IPR057670">
    <property type="entry name" value="SH3_retrovirus"/>
</dbReference>
<evidence type="ECO:0000256" key="2">
    <source>
        <dbReference type="SAM" id="MobiDB-lite"/>
    </source>
</evidence>
<sequence>MVHVQTKLKNKEIPIPYSFVVHHSLNSLPLDFSQIKTAYNTQNESWTINDLISKCVAEEDKIKKEKSETALFVSHSKPSFTKGGQGKSKSTHHKKTQDAKGHGTGQKSVVDGPKAAIKKDITCFFCKKRGHVKADYFKLKSRLEKKDKQEGNSLAFVCFESNLVNVPSNSWWLHSGANVYVACTMQGFKHKRKPSDLEAKLRVGNDVEVEVESVGIVSLILESGFELVLKNTFYVPSFRRNLISVSLLDKIGYSFNFGNSKVQLLLNSKILGRSLIKEKSSMLWHKRLGHISRERVERLIKDGTPPSLDFDDLETCVDCIRGKLTKTKKKGSTHSSELLEIIHTDISGPYSNTLCKNCYFITFIDDFSHFGFLYLIKEKSDSLDIFIIFKTKVEKQLGKFIKIVRSDREGEYYGKHGVDGQHIGPFAKYLQECEIVAQYTMPGSPEQNGEAIKTTLYILNRVPSKAVPKTPFELWTGRKPSLNHFRVWGCPAEVRIYNPNERKTDPKSTRCYFIGYPDHSKGYRFYCPAQGANVVESQTVKFLEFDVAELEKSSLLDQGERNEDVTIPLYDLSEATVSVPVVRTCDGGEVNEQAEGAPPVPIDATAHVPNEAPQQ</sequence>
<dbReference type="InterPro" id="IPR012337">
    <property type="entry name" value="RNaseH-like_sf"/>
</dbReference>
<dbReference type="InterPro" id="IPR054722">
    <property type="entry name" value="PolX-like_BBD"/>
</dbReference>
<dbReference type="EMBL" id="JARAOO010000003">
    <property type="protein sequence ID" value="KAJ7975971.1"/>
    <property type="molecule type" value="Genomic_DNA"/>
</dbReference>
<dbReference type="Pfam" id="PF25597">
    <property type="entry name" value="SH3_retrovirus"/>
    <property type="match status" value="1"/>
</dbReference>
<protein>
    <submittedName>
        <fullName evidence="4">Retrovirus-related Pol polyprotein from transposon TNT 1-94</fullName>
    </submittedName>
</protein>
<keyword evidence="5" id="KW-1185">Reference proteome</keyword>
<keyword evidence="1" id="KW-0645">Protease</keyword>
<dbReference type="AlphaFoldDB" id="A0AAD7Q6W2"/>
<evidence type="ECO:0000313" key="4">
    <source>
        <dbReference type="EMBL" id="KAJ7975971.1"/>
    </source>
</evidence>
<dbReference type="GO" id="GO:0003676">
    <property type="term" value="F:nucleic acid binding"/>
    <property type="evidence" value="ECO:0007669"/>
    <property type="project" value="InterPro"/>
</dbReference>
<dbReference type="Proteomes" id="UP001163823">
    <property type="component" value="Chromosome 3"/>
</dbReference>
<dbReference type="InterPro" id="IPR039537">
    <property type="entry name" value="Retrotran_Ty1/copia-like"/>
</dbReference>